<protein>
    <submittedName>
        <fullName evidence="1">Uncharacterized protein</fullName>
    </submittedName>
</protein>
<name>H6Q8J6_PYROT</name>
<keyword evidence="2" id="KW-1185">Reference proteome</keyword>
<dbReference type="STRING" id="698757.Pogu_1051"/>
<dbReference type="AlphaFoldDB" id="H6Q8J6"/>
<gene>
    <name evidence="1" type="ordered locus">Pogu_1051</name>
</gene>
<dbReference type="EMBL" id="CP003316">
    <property type="protein sequence ID" value="AFA39078.1"/>
    <property type="molecule type" value="Genomic_DNA"/>
</dbReference>
<evidence type="ECO:0000313" key="1">
    <source>
        <dbReference type="EMBL" id="AFA39078.1"/>
    </source>
</evidence>
<dbReference type="Proteomes" id="UP000009062">
    <property type="component" value="Chromosome"/>
</dbReference>
<sequence>MVAWSTTLLTLITLIDLLGYNLAKGLRSLADWGVKIAGLPVALVAPLYTAY</sequence>
<reference evidence="1 2" key="1">
    <citation type="journal article" date="2012" name="Stand. Genomic Sci.">
        <title>Complete genome sequence of Pyrobaculum oguniense.</title>
        <authorList>
            <person name="Bernick D.L."/>
            <person name="Karplus K."/>
            <person name="Lui L.M."/>
            <person name="Coker J.K."/>
            <person name="Murphy J.N."/>
            <person name="Chan P.P."/>
            <person name="Cozen A.E."/>
            <person name="Lowe T.M."/>
        </authorList>
    </citation>
    <scope>NUCLEOTIDE SEQUENCE [LARGE SCALE GENOMIC DNA]</scope>
    <source>
        <strain evidence="1 2">TE7</strain>
    </source>
</reference>
<accession>H6Q8J6</accession>
<dbReference type="HOGENOM" id="CLU_3094268_0_0_2"/>
<organism evidence="1 2">
    <name type="scientific">Pyrobaculum oguniense (strain DSM 13380 / JCM 10595 / TE7)</name>
    <dbReference type="NCBI Taxonomy" id="698757"/>
    <lineage>
        <taxon>Archaea</taxon>
        <taxon>Thermoproteota</taxon>
        <taxon>Thermoprotei</taxon>
        <taxon>Thermoproteales</taxon>
        <taxon>Thermoproteaceae</taxon>
        <taxon>Pyrobaculum</taxon>
    </lineage>
</organism>
<dbReference type="KEGG" id="pog:Pogu_1051"/>
<proteinExistence type="predicted"/>
<evidence type="ECO:0000313" key="2">
    <source>
        <dbReference type="Proteomes" id="UP000009062"/>
    </source>
</evidence>